<dbReference type="PANTHER" id="PTHR47234">
    <property type="match status" value="1"/>
</dbReference>
<keyword evidence="15" id="KW-1185">Reference proteome</keyword>
<accession>A0ABS2K0G5</accession>
<dbReference type="InterPro" id="IPR000531">
    <property type="entry name" value="Beta-barrel_TonB"/>
</dbReference>
<evidence type="ECO:0000313" key="15">
    <source>
        <dbReference type="Proteomes" id="UP001430149"/>
    </source>
</evidence>
<evidence type="ECO:0000256" key="8">
    <source>
        <dbReference type="PROSITE-ProRule" id="PRU01360"/>
    </source>
</evidence>
<keyword evidence="14" id="KW-0675">Receptor</keyword>
<dbReference type="CDD" id="cd01347">
    <property type="entry name" value="ligand_gated_channel"/>
    <property type="match status" value="1"/>
</dbReference>
<evidence type="ECO:0000256" key="5">
    <source>
        <dbReference type="ARBA" id="ARBA00023077"/>
    </source>
</evidence>
<evidence type="ECO:0000256" key="3">
    <source>
        <dbReference type="ARBA" id="ARBA00022452"/>
    </source>
</evidence>
<dbReference type="SUPFAM" id="SSF56935">
    <property type="entry name" value="Porins"/>
    <property type="match status" value="1"/>
</dbReference>
<organism evidence="14 15">
    <name type="scientific">Dyella flava</name>
    <dbReference type="NCBI Taxonomy" id="1920170"/>
    <lineage>
        <taxon>Bacteria</taxon>
        <taxon>Pseudomonadati</taxon>
        <taxon>Pseudomonadota</taxon>
        <taxon>Gammaproteobacteria</taxon>
        <taxon>Lysobacterales</taxon>
        <taxon>Rhodanobacteraceae</taxon>
        <taxon>Dyella</taxon>
    </lineage>
</organism>
<protein>
    <submittedName>
        <fullName evidence="14">TonB-dependent receptor</fullName>
    </submittedName>
</protein>
<evidence type="ECO:0000259" key="12">
    <source>
        <dbReference type="Pfam" id="PF00593"/>
    </source>
</evidence>
<evidence type="ECO:0000313" key="14">
    <source>
        <dbReference type="EMBL" id="MBM7124090.1"/>
    </source>
</evidence>
<dbReference type="Pfam" id="PF00593">
    <property type="entry name" value="TonB_dep_Rec_b-barrel"/>
    <property type="match status" value="1"/>
</dbReference>
<comment type="caution">
    <text evidence="14">The sequence shown here is derived from an EMBL/GenBank/DDBJ whole genome shotgun (WGS) entry which is preliminary data.</text>
</comment>
<dbReference type="Proteomes" id="UP001430149">
    <property type="component" value="Unassembled WGS sequence"/>
</dbReference>
<feature type="region of interest" description="Disordered" evidence="10">
    <location>
        <begin position="33"/>
        <end position="54"/>
    </location>
</feature>
<keyword evidence="2 8" id="KW-0813">Transport</keyword>
<keyword evidence="6 8" id="KW-0472">Membrane</keyword>
<keyword evidence="3 8" id="KW-1134">Transmembrane beta strand</keyword>
<feature type="signal peptide" evidence="11">
    <location>
        <begin position="1"/>
        <end position="27"/>
    </location>
</feature>
<evidence type="ECO:0000259" key="13">
    <source>
        <dbReference type="Pfam" id="PF07715"/>
    </source>
</evidence>
<dbReference type="Gene3D" id="2.170.130.10">
    <property type="entry name" value="TonB-dependent receptor, plug domain"/>
    <property type="match status" value="1"/>
</dbReference>
<evidence type="ECO:0000256" key="10">
    <source>
        <dbReference type="SAM" id="MobiDB-lite"/>
    </source>
</evidence>
<keyword evidence="4 8" id="KW-0812">Transmembrane</keyword>
<evidence type="ECO:0000256" key="2">
    <source>
        <dbReference type="ARBA" id="ARBA00022448"/>
    </source>
</evidence>
<keyword evidence="5 9" id="KW-0798">TonB box</keyword>
<comment type="subcellular location">
    <subcellularLocation>
        <location evidence="1 8">Cell outer membrane</location>
        <topology evidence="1 8">Multi-pass membrane protein</topology>
    </subcellularLocation>
</comment>
<reference evidence="14" key="1">
    <citation type="submission" date="2020-10" db="EMBL/GenBank/DDBJ databases">
        <title>Phylogeny of dyella-like bacteria.</title>
        <authorList>
            <person name="Fu J."/>
        </authorList>
    </citation>
    <scope>NUCLEOTIDE SEQUENCE</scope>
    <source>
        <strain evidence="14">DHOC52</strain>
    </source>
</reference>
<dbReference type="InterPro" id="IPR037066">
    <property type="entry name" value="Plug_dom_sf"/>
</dbReference>
<gene>
    <name evidence="14" type="ORF">ISP19_01750</name>
</gene>
<dbReference type="Pfam" id="PF07715">
    <property type="entry name" value="Plug"/>
    <property type="match status" value="1"/>
</dbReference>
<dbReference type="InterPro" id="IPR036942">
    <property type="entry name" value="Beta-barrel_TonB_sf"/>
</dbReference>
<feature type="domain" description="TonB-dependent receptor plug" evidence="13">
    <location>
        <begin position="74"/>
        <end position="192"/>
    </location>
</feature>
<dbReference type="PANTHER" id="PTHR47234:SF3">
    <property type="entry name" value="SECRETIN_TONB SHORT N-TERMINAL DOMAIN-CONTAINING PROTEIN"/>
    <property type="match status" value="1"/>
</dbReference>
<evidence type="ECO:0000256" key="6">
    <source>
        <dbReference type="ARBA" id="ARBA00023136"/>
    </source>
</evidence>
<dbReference type="InterPro" id="IPR039426">
    <property type="entry name" value="TonB-dep_rcpt-like"/>
</dbReference>
<feature type="domain" description="TonB-dependent receptor-like beta-barrel" evidence="12">
    <location>
        <begin position="303"/>
        <end position="785"/>
    </location>
</feature>
<dbReference type="EMBL" id="JADIKE010000024">
    <property type="protein sequence ID" value="MBM7124090.1"/>
    <property type="molecule type" value="Genomic_DNA"/>
</dbReference>
<dbReference type="RefSeq" id="WP_204679028.1">
    <property type="nucleotide sequence ID" value="NZ_BSNR01000006.1"/>
</dbReference>
<feature type="chain" id="PRO_5046502602" evidence="11">
    <location>
        <begin position="28"/>
        <end position="827"/>
    </location>
</feature>
<keyword evidence="11" id="KW-0732">Signal</keyword>
<evidence type="ECO:0000256" key="4">
    <source>
        <dbReference type="ARBA" id="ARBA00022692"/>
    </source>
</evidence>
<name>A0ABS2K0G5_9GAMM</name>
<keyword evidence="7 8" id="KW-0998">Cell outer membrane</keyword>
<sequence>MKSCINRSLIASAIALALVQATGVAWAQSTTAPGPANNTAAPSPAASTPPSSANATELDAVVVTGSRVQTTVGKSTTPVQVVSGATLQATGQTNLRDALIELQPSITRTSFGSDNAELTDALQMDGLSPDHVLVLVNGKRRHGSANMVEDGGLDQGSTGVDLDMIPTDLIDHIEILRDGAAAQYGSDAIAGVINIILKDQTTGGSVSSTNGQTYQGDGFRSTETASLATTLGENGFLDLSAEYDRINHTIRTGPDYADGAYGYGPAAPYVAAHGYSPPFPIGPAYRNLTTGDTASTRQLFGFNAGYDFTNDVEAYAFGTFGHRYAESYENYRPPFVEPTVYPGGFTPIFTDDENDYSITGGVKDSNFYGWDADLSTTYGGDRNNLGLIHSINESVTDSPTSFDLGPVSNSQLTTNLDFTKPFQLSMFAQPLNFSFGFEQRRETYQIQSGDVYSYEDGGPSSETGFNPLNAGSWERNVFGAYVDFATHITDQWQADLSGRYEHYSDFGATRNEKFSTRYDFTPKIAVRASASTGFHAPSLAEEHFSTLAVGAFSATGQLAPNSPAAAALGAQPLKPEQSTNLNVGLVLNPLDNWNITVDAYQIDIRHRIVAGGSESGETALNALADAGISVPGIPAGNVSVWYFTNGADTRTRGADITSVYHSDYGSFGKVDWNFSANINDTRVTNVATNASGEPELNLQQISYLTSSTPRSRVIFGPAWHVGNWSVTVHENRWGSTSDQLTYSSGPDAWSITDFYNQHNAPMYTTDFDVSYSINKHLQVAVGANNAFNKYPSRIPYIVAVEGQQYDLLNSQAGWDGGYYYARIRYSF</sequence>
<proteinExistence type="inferred from homology"/>
<evidence type="ECO:0000256" key="7">
    <source>
        <dbReference type="ARBA" id="ARBA00023237"/>
    </source>
</evidence>
<dbReference type="PROSITE" id="PS52016">
    <property type="entry name" value="TONB_DEPENDENT_REC_3"/>
    <property type="match status" value="1"/>
</dbReference>
<evidence type="ECO:0000256" key="9">
    <source>
        <dbReference type="RuleBase" id="RU003357"/>
    </source>
</evidence>
<dbReference type="Gene3D" id="2.40.170.20">
    <property type="entry name" value="TonB-dependent receptor, beta-barrel domain"/>
    <property type="match status" value="1"/>
</dbReference>
<comment type="similarity">
    <text evidence="8 9">Belongs to the TonB-dependent receptor family.</text>
</comment>
<evidence type="ECO:0000256" key="1">
    <source>
        <dbReference type="ARBA" id="ARBA00004571"/>
    </source>
</evidence>
<evidence type="ECO:0000256" key="11">
    <source>
        <dbReference type="SAM" id="SignalP"/>
    </source>
</evidence>
<dbReference type="InterPro" id="IPR012910">
    <property type="entry name" value="Plug_dom"/>
</dbReference>